<feature type="domain" description="Thioredoxin" evidence="1">
    <location>
        <begin position="84"/>
        <end position="220"/>
    </location>
</feature>
<evidence type="ECO:0000313" key="2">
    <source>
        <dbReference type="EMBL" id="RAR48399.1"/>
    </source>
</evidence>
<dbReference type="PANTHER" id="PTHR42852:SF17">
    <property type="entry name" value="THIOREDOXIN-LIKE PROTEIN HI_1115"/>
    <property type="match status" value="1"/>
</dbReference>
<reference evidence="2 3" key="1">
    <citation type="submission" date="2018-06" db="EMBL/GenBank/DDBJ databases">
        <title>Genomic Encyclopedia of Type Strains, Phase III (KMG-III): the genomes of soil and plant-associated and newly described type strains.</title>
        <authorList>
            <person name="Whitman W."/>
        </authorList>
    </citation>
    <scope>NUCLEOTIDE SEQUENCE [LARGE SCALE GENOMIC DNA]</scope>
    <source>
        <strain evidence="2 3">CGMCC 1.12504</strain>
    </source>
</reference>
<dbReference type="InterPro" id="IPR013766">
    <property type="entry name" value="Thioredoxin_domain"/>
</dbReference>
<dbReference type="AlphaFoldDB" id="A0A328WZT1"/>
<dbReference type="PROSITE" id="PS51257">
    <property type="entry name" value="PROKAR_LIPOPROTEIN"/>
    <property type="match status" value="1"/>
</dbReference>
<dbReference type="OrthoDB" id="9815205at2"/>
<evidence type="ECO:0000313" key="3">
    <source>
        <dbReference type="Proteomes" id="UP000249518"/>
    </source>
</evidence>
<dbReference type="EMBL" id="QLSV01000005">
    <property type="protein sequence ID" value="RAR48399.1"/>
    <property type="molecule type" value="Genomic_DNA"/>
</dbReference>
<dbReference type="InterPro" id="IPR000866">
    <property type="entry name" value="AhpC/TSA"/>
</dbReference>
<sequence>MKKLSLIITSTLLVFSCNNKKETYYQAPNGKVFTAQEYQEAKLKMSERGEIKEVILSSIERNDSIIKLFNTTVKEENPYAEIDKFIGKKLPFESLIDLAGNKINLNSLNGKPTMVNLWFVNCKPCIEEIPELNRIKKNYGDRVNFLAVTFNSKEVVNKFLSKNQFDFNHIIDAQSEIDKLNNNSYPLNLYLDKDGIITSYESMINNDKKNGVNKELEKLL</sequence>
<keyword evidence="3" id="KW-1185">Reference proteome</keyword>
<name>A0A328WZT1_9FLAO</name>
<dbReference type="InterPro" id="IPR050553">
    <property type="entry name" value="Thioredoxin_ResA/DsbE_sf"/>
</dbReference>
<dbReference type="GO" id="GO:0016491">
    <property type="term" value="F:oxidoreductase activity"/>
    <property type="evidence" value="ECO:0007669"/>
    <property type="project" value="InterPro"/>
</dbReference>
<protein>
    <submittedName>
        <fullName evidence="2">AhpC/TSA family protein</fullName>
    </submittedName>
</protein>
<dbReference type="Proteomes" id="UP000249518">
    <property type="component" value="Unassembled WGS sequence"/>
</dbReference>
<organism evidence="2 3">
    <name type="scientific">Flavobacterium lacus</name>
    <dbReference type="NCBI Taxonomy" id="1353778"/>
    <lineage>
        <taxon>Bacteria</taxon>
        <taxon>Pseudomonadati</taxon>
        <taxon>Bacteroidota</taxon>
        <taxon>Flavobacteriia</taxon>
        <taxon>Flavobacteriales</taxon>
        <taxon>Flavobacteriaceae</taxon>
        <taxon>Flavobacterium</taxon>
    </lineage>
</organism>
<evidence type="ECO:0000259" key="1">
    <source>
        <dbReference type="PROSITE" id="PS51352"/>
    </source>
</evidence>
<dbReference type="GO" id="GO:0016209">
    <property type="term" value="F:antioxidant activity"/>
    <property type="evidence" value="ECO:0007669"/>
    <property type="project" value="InterPro"/>
</dbReference>
<dbReference type="PANTHER" id="PTHR42852">
    <property type="entry name" value="THIOL:DISULFIDE INTERCHANGE PROTEIN DSBE"/>
    <property type="match status" value="1"/>
</dbReference>
<dbReference type="CDD" id="cd02966">
    <property type="entry name" value="TlpA_like_family"/>
    <property type="match status" value="1"/>
</dbReference>
<dbReference type="PROSITE" id="PS51352">
    <property type="entry name" value="THIOREDOXIN_2"/>
    <property type="match status" value="1"/>
</dbReference>
<dbReference type="RefSeq" id="WP_112085595.1">
    <property type="nucleotide sequence ID" value="NZ_QLSV01000005.1"/>
</dbReference>
<dbReference type="InterPro" id="IPR036249">
    <property type="entry name" value="Thioredoxin-like_sf"/>
</dbReference>
<gene>
    <name evidence="2" type="ORF">B0I10_1057</name>
</gene>
<dbReference type="SUPFAM" id="SSF52833">
    <property type="entry name" value="Thioredoxin-like"/>
    <property type="match status" value="1"/>
</dbReference>
<dbReference type="Gene3D" id="3.40.30.10">
    <property type="entry name" value="Glutaredoxin"/>
    <property type="match status" value="1"/>
</dbReference>
<dbReference type="Pfam" id="PF00578">
    <property type="entry name" value="AhpC-TSA"/>
    <property type="match status" value="1"/>
</dbReference>
<accession>A0A328WZT1</accession>
<proteinExistence type="predicted"/>
<comment type="caution">
    <text evidence="2">The sequence shown here is derived from an EMBL/GenBank/DDBJ whole genome shotgun (WGS) entry which is preliminary data.</text>
</comment>